<name>A0ACC3ATZ0_9EURO</name>
<organism evidence="1 2">
    <name type="scientific">Aspergillus melleus</name>
    <dbReference type="NCBI Taxonomy" id="138277"/>
    <lineage>
        <taxon>Eukaryota</taxon>
        <taxon>Fungi</taxon>
        <taxon>Dikarya</taxon>
        <taxon>Ascomycota</taxon>
        <taxon>Pezizomycotina</taxon>
        <taxon>Eurotiomycetes</taxon>
        <taxon>Eurotiomycetidae</taxon>
        <taxon>Eurotiales</taxon>
        <taxon>Aspergillaceae</taxon>
        <taxon>Aspergillus</taxon>
        <taxon>Aspergillus subgen. Circumdati</taxon>
    </lineage>
</organism>
<protein>
    <submittedName>
        <fullName evidence="1">Uncharacterized protein</fullName>
    </submittedName>
</protein>
<keyword evidence="2" id="KW-1185">Reference proteome</keyword>
<reference evidence="1 2" key="1">
    <citation type="journal article" date="2023" name="ACS Omega">
        <title>Identification of the Neoaspergillic Acid Biosynthesis Gene Cluster by Establishing an In Vitro CRISPR-Ribonucleoprotein Genetic System in Aspergillus melleus.</title>
        <authorList>
            <person name="Yuan B."/>
            <person name="Grau M.F."/>
            <person name="Murata R.M."/>
            <person name="Torok T."/>
            <person name="Venkateswaran K."/>
            <person name="Stajich J.E."/>
            <person name="Wang C.C.C."/>
        </authorList>
    </citation>
    <scope>NUCLEOTIDE SEQUENCE [LARGE SCALE GENOMIC DNA]</scope>
    <source>
        <strain evidence="1 2">IMV 1140</strain>
    </source>
</reference>
<proteinExistence type="predicted"/>
<dbReference type="Proteomes" id="UP001177260">
    <property type="component" value="Unassembled WGS sequence"/>
</dbReference>
<comment type="caution">
    <text evidence="1">The sequence shown here is derived from an EMBL/GenBank/DDBJ whole genome shotgun (WGS) entry which is preliminary data.</text>
</comment>
<evidence type="ECO:0000313" key="1">
    <source>
        <dbReference type="EMBL" id="KAK1141311.1"/>
    </source>
</evidence>
<sequence length="257" mass="27425">MSCINSGINIVVVLLSMGLVDWVGRRPLVLLDTLIELSALLTMGSLGTLSHLTKAIKTAITATIIVCGAVFSLGWVPLSHLVVAETPTARLRDITYTTGALFNVLIQFGVSFSVPYMVYEPADLGSKVGLTFAGCALFYVIRICLNIGGQTPGIQLAAWLSPILVTGISTALLVGKIINKVPDSSIMLFAMLCYFLPSLLMALRTVHSTYWTYLFFATIIAIFAMDSSLPAATIIFANAVPRQCQGMGSSVITAIVV</sequence>
<accession>A0ACC3ATZ0</accession>
<dbReference type="EMBL" id="JAOPJF010000066">
    <property type="protein sequence ID" value="KAK1141311.1"/>
    <property type="molecule type" value="Genomic_DNA"/>
</dbReference>
<gene>
    <name evidence="1" type="ORF">N8T08_009218</name>
</gene>
<evidence type="ECO:0000313" key="2">
    <source>
        <dbReference type="Proteomes" id="UP001177260"/>
    </source>
</evidence>